<feature type="transmembrane region" description="Helical" evidence="7">
    <location>
        <begin position="604"/>
        <end position="623"/>
    </location>
</feature>
<evidence type="ECO:0000256" key="4">
    <source>
        <dbReference type="ARBA" id="ARBA00022989"/>
    </source>
</evidence>
<dbReference type="GO" id="GO:0022857">
    <property type="term" value="F:transmembrane transporter activity"/>
    <property type="evidence" value="ECO:0007669"/>
    <property type="project" value="InterPro"/>
</dbReference>
<feature type="transmembrane region" description="Helical" evidence="7">
    <location>
        <begin position="156"/>
        <end position="175"/>
    </location>
</feature>
<dbReference type="PANTHER" id="PTHR16172">
    <property type="entry name" value="MAJOR FACILITATOR SUPERFAMILY DOMAIN-CONTAINING PROTEIN 6-LIKE"/>
    <property type="match status" value="1"/>
</dbReference>
<feature type="transmembrane region" description="Helical" evidence="7">
    <location>
        <begin position="529"/>
        <end position="550"/>
    </location>
</feature>
<feature type="domain" description="Major facilitator superfamily (MFS) profile" evidence="8">
    <location>
        <begin position="569"/>
        <end position="820"/>
    </location>
</feature>
<dbReference type="InterPro" id="IPR051717">
    <property type="entry name" value="MFS_MFSD6"/>
</dbReference>
<evidence type="ECO:0000256" key="2">
    <source>
        <dbReference type="ARBA" id="ARBA00005241"/>
    </source>
</evidence>
<dbReference type="InterPro" id="IPR024989">
    <property type="entry name" value="MFS_assoc_dom"/>
</dbReference>
<evidence type="ECO:0000256" key="6">
    <source>
        <dbReference type="SAM" id="MobiDB-lite"/>
    </source>
</evidence>
<comment type="subcellular location">
    <subcellularLocation>
        <location evidence="1">Membrane</location>
        <topology evidence="1">Multi-pass membrane protein</topology>
    </subcellularLocation>
</comment>
<feature type="compositionally biased region" description="Basic and acidic residues" evidence="6">
    <location>
        <begin position="757"/>
        <end position="766"/>
    </location>
</feature>
<dbReference type="InterPro" id="IPR020846">
    <property type="entry name" value="MFS_dom"/>
</dbReference>
<name>A0AAW2HGS5_9NEOP</name>
<dbReference type="GO" id="GO:0016020">
    <property type="term" value="C:membrane"/>
    <property type="evidence" value="ECO:0007669"/>
    <property type="project" value="UniProtKB-SubCell"/>
</dbReference>
<feature type="compositionally biased region" description="Low complexity" evidence="6">
    <location>
        <begin position="804"/>
        <end position="820"/>
    </location>
</feature>
<dbReference type="PROSITE" id="PS50850">
    <property type="entry name" value="MFS"/>
    <property type="match status" value="1"/>
</dbReference>
<evidence type="ECO:0000256" key="1">
    <source>
        <dbReference type="ARBA" id="ARBA00004141"/>
    </source>
</evidence>
<dbReference type="CDD" id="cd17335">
    <property type="entry name" value="MFS_MFSD6"/>
    <property type="match status" value="1"/>
</dbReference>
<dbReference type="Gene3D" id="1.20.1250.20">
    <property type="entry name" value="MFS general substrate transporter like domains"/>
    <property type="match status" value="3"/>
</dbReference>
<gene>
    <name evidence="9" type="ORF">PYX00_010697</name>
</gene>
<evidence type="ECO:0000313" key="9">
    <source>
        <dbReference type="EMBL" id="KAL0268917.1"/>
    </source>
</evidence>
<evidence type="ECO:0000256" key="3">
    <source>
        <dbReference type="ARBA" id="ARBA00022692"/>
    </source>
</evidence>
<keyword evidence="3 7" id="KW-0812">Transmembrane</keyword>
<comment type="similarity">
    <text evidence="2">Belongs to the major facilitator superfamily. MFSD6 family.</text>
</comment>
<comment type="caution">
    <text evidence="9">The sequence shown here is derived from an EMBL/GenBank/DDBJ whole genome shotgun (WGS) entry which is preliminary data.</text>
</comment>
<evidence type="ECO:0000256" key="7">
    <source>
        <dbReference type="SAM" id="Phobius"/>
    </source>
</evidence>
<feature type="transmembrane region" description="Helical" evidence="7">
    <location>
        <begin position="693"/>
        <end position="716"/>
    </location>
</feature>
<keyword evidence="5 7" id="KW-0472">Membrane</keyword>
<dbReference type="PANTHER" id="PTHR16172:SF35">
    <property type="entry name" value="MAJOR FACILITATOR SUPERFAMILY (MFS) PROFILE DOMAIN-CONTAINING PROTEIN"/>
    <property type="match status" value="1"/>
</dbReference>
<proteinExistence type="inferred from homology"/>
<feature type="compositionally biased region" description="Basic and acidic residues" evidence="6">
    <location>
        <begin position="774"/>
        <end position="798"/>
    </location>
</feature>
<reference evidence="9" key="1">
    <citation type="journal article" date="2024" name="Gigascience">
        <title>Chromosome-level genome of the poultry shaft louse Menopon gallinae provides insight into the host-switching and adaptive evolution of parasitic lice.</title>
        <authorList>
            <person name="Xu Y."/>
            <person name="Ma L."/>
            <person name="Liu S."/>
            <person name="Liang Y."/>
            <person name="Liu Q."/>
            <person name="He Z."/>
            <person name="Tian L."/>
            <person name="Duan Y."/>
            <person name="Cai W."/>
            <person name="Li H."/>
            <person name="Song F."/>
        </authorList>
    </citation>
    <scope>NUCLEOTIDE SEQUENCE</scope>
    <source>
        <strain evidence="9">Cailab_2023a</strain>
    </source>
</reference>
<feature type="transmembrane region" description="Helical" evidence="7">
    <location>
        <begin position="496"/>
        <end position="517"/>
    </location>
</feature>
<accession>A0AAW2HGS5</accession>
<dbReference type="InterPro" id="IPR036259">
    <property type="entry name" value="MFS_trans_sf"/>
</dbReference>
<feature type="transmembrane region" description="Helical" evidence="7">
    <location>
        <begin position="728"/>
        <end position="748"/>
    </location>
</feature>
<evidence type="ECO:0000256" key="5">
    <source>
        <dbReference type="ARBA" id="ARBA00023136"/>
    </source>
</evidence>
<feature type="transmembrane region" description="Helical" evidence="7">
    <location>
        <begin position="455"/>
        <end position="484"/>
    </location>
</feature>
<sequence length="820" mass="91554">MLDLVPAFSFVGRVSSQGSGLVRRVRETIFSSRVNYHLHTPRKGINLREGGARDDNFVKKSKEDTGKKMMLQKHMGKAVSRMVKDFKQKELIPLKILFFVQATTIAVLYPYLTLHMRELGISIEETAIMSAMIPVIGIIMPPLAGMVADKIGNFKIMLSILSTVGGLTAVLLLVVPPAKTRIQHPEEMVLDFGCVDLGYLNIRVADGIHCSRLPENHTWHDIHTRLETCGLSCQATNQSTGFTSVQLLDDETGILDAILGAKSYSVRIEKNNELRSFVYNLTGEIQTGDAKDYSQSIRRISGDSYFFPFDEWYRLNCQKMSEEEAASTTDFLLSTRIKRQAKERSMCYIGEGGDDIRWDDVPTGTILEDEMFRNRTVTLHYRNNETDPVSNFDHAKCRNFHREGEEITVSVYLDGRANDALELSECEPRCLMTTKRKEICSNMKEDVVNDPTLTFWVYFVVRVLIGITGSTTYSMFEVAVIAILREHKADYGLQRIYSTIGSMVASPLSGFLIDYASRGSGGTDYSPAFYLYCGLKILSSLLILLINLEFKKAAKSVIADFIHVMKNAEVLSLMASCFVLGSAWGYIESFLFWLLEDLGGNRSLMGITVTVGGLAGIPLLILSGPIINKIGHANVIFIGFIFYAIRLLGYSLIYDPYDCLYFEAMESITSSLAITAAITYAAKLSTTTTDGSIQGLIGGLYYGVGKGAGTLVGGYLMKSYGMRNTFQIFAVFTISTGIVYFLISHCYIRKLPKREDNDICKKEPPKPENIAVVTKKEKDTEAKQEPEKTEPSKEEHQNEGYVPTEESQSEDSQSTKTKEE</sequence>
<evidence type="ECO:0000259" key="8">
    <source>
        <dbReference type="PROSITE" id="PS50850"/>
    </source>
</evidence>
<protein>
    <recommendedName>
        <fullName evidence="8">Major facilitator superfamily (MFS) profile domain-containing protein</fullName>
    </recommendedName>
</protein>
<feature type="transmembrane region" description="Helical" evidence="7">
    <location>
        <begin position="570"/>
        <end position="592"/>
    </location>
</feature>
<organism evidence="9">
    <name type="scientific">Menopon gallinae</name>
    <name type="common">poultry shaft louse</name>
    <dbReference type="NCBI Taxonomy" id="328185"/>
    <lineage>
        <taxon>Eukaryota</taxon>
        <taxon>Metazoa</taxon>
        <taxon>Ecdysozoa</taxon>
        <taxon>Arthropoda</taxon>
        <taxon>Hexapoda</taxon>
        <taxon>Insecta</taxon>
        <taxon>Pterygota</taxon>
        <taxon>Neoptera</taxon>
        <taxon>Paraneoptera</taxon>
        <taxon>Psocodea</taxon>
        <taxon>Troctomorpha</taxon>
        <taxon>Phthiraptera</taxon>
        <taxon>Amblycera</taxon>
        <taxon>Menoponidae</taxon>
        <taxon>Menopon</taxon>
    </lineage>
</organism>
<dbReference type="EMBL" id="JARGDH010000005">
    <property type="protein sequence ID" value="KAL0268917.1"/>
    <property type="molecule type" value="Genomic_DNA"/>
</dbReference>
<dbReference type="SUPFAM" id="SSF103473">
    <property type="entry name" value="MFS general substrate transporter"/>
    <property type="match status" value="2"/>
</dbReference>
<dbReference type="AlphaFoldDB" id="A0AAW2HGS5"/>
<feature type="transmembrane region" description="Helical" evidence="7">
    <location>
        <begin position="91"/>
        <end position="112"/>
    </location>
</feature>
<feature type="transmembrane region" description="Helical" evidence="7">
    <location>
        <begin position="660"/>
        <end position="681"/>
    </location>
</feature>
<dbReference type="Pfam" id="PF12832">
    <property type="entry name" value="MFS_1_like"/>
    <property type="match status" value="1"/>
</dbReference>
<feature type="transmembrane region" description="Helical" evidence="7">
    <location>
        <begin position="635"/>
        <end position="654"/>
    </location>
</feature>
<feature type="transmembrane region" description="Helical" evidence="7">
    <location>
        <begin position="127"/>
        <end position="144"/>
    </location>
</feature>
<keyword evidence="4 7" id="KW-1133">Transmembrane helix</keyword>
<feature type="region of interest" description="Disordered" evidence="6">
    <location>
        <begin position="757"/>
        <end position="820"/>
    </location>
</feature>